<dbReference type="Proteomes" id="UP001056500">
    <property type="component" value="Chromosome"/>
</dbReference>
<dbReference type="RefSeq" id="WP_251870403.1">
    <property type="nucleotide sequence ID" value="NZ_CP098755.1"/>
</dbReference>
<reference evidence="2" key="1">
    <citation type="submission" date="2022-06" db="EMBL/GenBank/DDBJ databases">
        <title>Genome sequencing of Brevibacillus sp. BB3-R1.</title>
        <authorList>
            <person name="Heo J."/>
            <person name="Lee D."/>
            <person name="Won M."/>
            <person name="Han B.-H."/>
            <person name="Hong S.-B."/>
            <person name="Kwon S.-W."/>
        </authorList>
    </citation>
    <scope>NUCLEOTIDE SEQUENCE</scope>
    <source>
        <strain evidence="2">BB3-R1</strain>
    </source>
</reference>
<proteinExistence type="predicted"/>
<evidence type="ECO:0000256" key="1">
    <source>
        <dbReference type="SAM" id="MobiDB-lite"/>
    </source>
</evidence>
<keyword evidence="3" id="KW-1185">Reference proteome</keyword>
<protein>
    <submittedName>
        <fullName evidence="2">Uncharacterized protein</fullName>
    </submittedName>
</protein>
<sequence>MEDLEWDLQHEDDPNRPIAESSEQDAGKRSKDKQETELPRAWRQFYEALRKTLGDA</sequence>
<feature type="compositionally biased region" description="Basic and acidic residues" evidence="1">
    <location>
        <begin position="25"/>
        <end position="39"/>
    </location>
</feature>
<name>A0ABY4W812_9BACL</name>
<feature type="region of interest" description="Disordered" evidence="1">
    <location>
        <begin position="1"/>
        <end position="39"/>
    </location>
</feature>
<evidence type="ECO:0000313" key="3">
    <source>
        <dbReference type="Proteomes" id="UP001056500"/>
    </source>
</evidence>
<evidence type="ECO:0000313" key="2">
    <source>
        <dbReference type="EMBL" id="USG63321.1"/>
    </source>
</evidence>
<accession>A0ABY4W812</accession>
<organism evidence="2 3">
    <name type="scientific">Brevibacillus ruminantium</name>
    <dbReference type="NCBI Taxonomy" id="2950604"/>
    <lineage>
        <taxon>Bacteria</taxon>
        <taxon>Bacillati</taxon>
        <taxon>Bacillota</taxon>
        <taxon>Bacilli</taxon>
        <taxon>Bacillales</taxon>
        <taxon>Paenibacillaceae</taxon>
        <taxon>Brevibacillus</taxon>
    </lineage>
</organism>
<dbReference type="EMBL" id="CP098755">
    <property type="protein sequence ID" value="USG63321.1"/>
    <property type="molecule type" value="Genomic_DNA"/>
</dbReference>
<gene>
    <name evidence="2" type="ORF">NDK47_14100</name>
</gene>